<dbReference type="AlphaFoldDB" id="A0A0A9FIS9"/>
<reference evidence="1" key="1">
    <citation type="submission" date="2014-09" db="EMBL/GenBank/DDBJ databases">
        <authorList>
            <person name="Magalhaes I.L.F."/>
            <person name="Oliveira U."/>
            <person name="Santos F.R."/>
            <person name="Vidigal T.H.D.A."/>
            <person name="Brescovit A.D."/>
            <person name="Santos A.J."/>
        </authorList>
    </citation>
    <scope>NUCLEOTIDE SEQUENCE</scope>
    <source>
        <tissue evidence="1">Shoot tissue taken approximately 20 cm above the soil surface</tissue>
    </source>
</reference>
<proteinExistence type="predicted"/>
<organism evidence="1">
    <name type="scientific">Arundo donax</name>
    <name type="common">Giant reed</name>
    <name type="synonym">Donax arundinaceus</name>
    <dbReference type="NCBI Taxonomy" id="35708"/>
    <lineage>
        <taxon>Eukaryota</taxon>
        <taxon>Viridiplantae</taxon>
        <taxon>Streptophyta</taxon>
        <taxon>Embryophyta</taxon>
        <taxon>Tracheophyta</taxon>
        <taxon>Spermatophyta</taxon>
        <taxon>Magnoliopsida</taxon>
        <taxon>Liliopsida</taxon>
        <taxon>Poales</taxon>
        <taxon>Poaceae</taxon>
        <taxon>PACMAD clade</taxon>
        <taxon>Arundinoideae</taxon>
        <taxon>Arundineae</taxon>
        <taxon>Arundo</taxon>
    </lineage>
</organism>
<protein>
    <submittedName>
        <fullName evidence="1">Uncharacterized protein</fullName>
    </submittedName>
</protein>
<evidence type="ECO:0000313" key="1">
    <source>
        <dbReference type="EMBL" id="JAE11099.1"/>
    </source>
</evidence>
<name>A0A0A9FIS9_ARUDO</name>
<sequence>MVYFCNLGMNLPQLMGAPPLRRFELHSA</sequence>
<dbReference type="EMBL" id="GBRH01186797">
    <property type="protein sequence ID" value="JAE11099.1"/>
    <property type="molecule type" value="Transcribed_RNA"/>
</dbReference>
<accession>A0A0A9FIS9</accession>
<reference evidence="1" key="2">
    <citation type="journal article" date="2015" name="Data Brief">
        <title>Shoot transcriptome of the giant reed, Arundo donax.</title>
        <authorList>
            <person name="Barrero R.A."/>
            <person name="Guerrero F.D."/>
            <person name="Moolhuijzen P."/>
            <person name="Goolsby J.A."/>
            <person name="Tidwell J."/>
            <person name="Bellgard S.E."/>
            <person name="Bellgard M.I."/>
        </authorList>
    </citation>
    <scope>NUCLEOTIDE SEQUENCE</scope>
    <source>
        <tissue evidence="1">Shoot tissue taken approximately 20 cm above the soil surface</tissue>
    </source>
</reference>